<comment type="caution">
    <text evidence="1">The sequence shown here is derived from an EMBL/GenBank/DDBJ whole genome shotgun (WGS) entry which is preliminary data.</text>
</comment>
<feature type="non-terminal residue" evidence="1">
    <location>
        <position position="1"/>
    </location>
</feature>
<sequence>DLSVLSTISLLVLRFALNRSQLIVRKE</sequence>
<dbReference type="AlphaFoldDB" id="A0A454CX25"/>
<reference evidence="1 2" key="1">
    <citation type="submission" date="2012-10" db="EMBL/GenBank/DDBJ databases">
        <title>Genome sequence of Vibrio Cholerae HENC-02.</title>
        <authorList>
            <person name="Eppinger M."/>
            <person name="Hasan N.A."/>
            <person name="Sengamalay N."/>
            <person name="Hine E."/>
            <person name="Su Q."/>
            <person name="Daugherty S.C."/>
            <person name="Young S."/>
            <person name="Sadzewicz L."/>
            <person name="Tallon L."/>
            <person name="Cebula T.A."/>
            <person name="Ravel J."/>
            <person name="Colwell R.R."/>
        </authorList>
    </citation>
    <scope>NUCLEOTIDE SEQUENCE [LARGE SCALE GENOMIC DNA]</scope>
    <source>
        <strain evidence="1 2">HENC-02</strain>
    </source>
</reference>
<evidence type="ECO:0000313" key="1">
    <source>
        <dbReference type="EMBL" id="EKM30927.1"/>
    </source>
</evidence>
<evidence type="ECO:0000313" key="2">
    <source>
        <dbReference type="Proteomes" id="UP000008367"/>
    </source>
</evidence>
<name>A0A454CX25_VIBHA</name>
<dbReference type="Proteomes" id="UP000008367">
    <property type="component" value="Unassembled WGS sequence"/>
</dbReference>
<gene>
    <name evidence="1" type="ORF">VCHENC02_3373B</name>
</gene>
<dbReference type="EMBL" id="AJSR01001432">
    <property type="protein sequence ID" value="EKM30927.1"/>
    <property type="molecule type" value="Genomic_DNA"/>
</dbReference>
<organism evidence="1 2">
    <name type="scientific">Vibrio harveyi</name>
    <name type="common">Beneckea harveyi</name>
    <dbReference type="NCBI Taxonomy" id="669"/>
    <lineage>
        <taxon>Bacteria</taxon>
        <taxon>Pseudomonadati</taxon>
        <taxon>Pseudomonadota</taxon>
        <taxon>Gammaproteobacteria</taxon>
        <taxon>Vibrionales</taxon>
        <taxon>Vibrionaceae</taxon>
        <taxon>Vibrio</taxon>
    </lineage>
</organism>
<accession>A0A454CX25</accession>
<protein>
    <submittedName>
        <fullName evidence="1">Uncharacterized protein</fullName>
    </submittedName>
</protein>
<proteinExistence type="predicted"/>